<evidence type="ECO:0000256" key="5">
    <source>
        <dbReference type="ARBA" id="ARBA00023062"/>
    </source>
</evidence>
<evidence type="ECO:0000256" key="2">
    <source>
        <dbReference type="ARBA" id="ARBA00009986"/>
    </source>
</evidence>
<keyword evidence="4 9" id="KW-0520">NAD</keyword>
<dbReference type="Gene3D" id="3.40.309.10">
    <property type="entry name" value="Aldehyde Dehydrogenase, Chain A, domain 2"/>
    <property type="match status" value="1"/>
</dbReference>
<dbReference type="EC" id="1.2.1.88" evidence="9"/>
<dbReference type="InterPro" id="IPR016162">
    <property type="entry name" value="Ald_DH_N"/>
</dbReference>
<comment type="catalytic activity">
    <reaction evidence="6 9">
        <text>L-glutamate 5-semialdehyde + NAD(+) + H2O = L-glutamate + NADH + 2 H(+)</text>
        <dbReference type="Rhea" id="RHEA:30235"/>
        <dbReference type="ChEBI" id="CHEBI:15377"/>
        <dbReference type="ChEBI" id="CHEBI:15378"/>
        <dbReference type="ChEBI" id="CHEBI:29985"/>
        <dbReference type="ChEBI" id="CHEBI:57540"/>
        <dbReference type="ChEBI" id="CHEBI:57945"/>
        <dbReference type="ChEBI" id="CHEBI:58066"/>
        <dbReference type="EC" id="1.2.1.88"/>
    </reaction>
</comment>
<gene>
    <name evidence="12" type="primary">PUT2</name>
    <name evidence="12" type="ORF">MCUN1_000104</name>
</gene>
<dbReference type="PANTHER" id="PTHR42862:SF1">
    <property type="entry name" value="DELTA-1-PYRROLINE-5-CARBOXYLATE DEHYDROGENASE 2, ISOFORM A-RELATED"/>
    <property type="match status" value="1"/>
</dbReference>
<organism evidence="12 13">
    <name type="scientific">Malassezia cuniculi</name>
    <dbReference type="NCBI Taxonomy" id="948313"/>
    <lineage>
        <taxon>Eukaryota</taxon>
        <taxon>Fungi</taxon>
        <taxon>Dikarya</taxon>
        <taxon>Basidiomycota</taxon>
        <taxon>Ustilaginomycotina</taxon>
        <taxon>Malasseziomycetes</taxon>
        <taxon>Malasseziales</taxon>
        <taxon>Malasseziaceae</taxon>
        <taxon>Malassezia</taxon>
    </lineage>
</organism>
<name>A0AAF0EMY9_9BASI</name>
<evidence type="ECO:0000256" key="10">
    <source>
        <dbReference type="RuleBase" id="RU366030"/>
    </source>
</evidence>
<dbReference type="Pfam" id="PF00171">
    <property type="entry name" value="Aldedh"/>
    <property type="match status" value="1"/>
</dbReference>
<evidence type="ECO:0000256" key="6">
    <source>
        <dbReference type="ARBA" id="ARBA00048142"/>
    </source>
</evidence>
<dbReference type="SUPFAM" id="SSF53720">
    <property type="entry name" value="ALDH-like"/>
    <property type="match status" value="1"/>
</dbReference>
<protein>
    <recommendedName>
        <fullName evidence="9 10">Multifunctional fusion protein</fullName>
    </recommendedName>
    <domain>
        <recommendedName>
            <fullName evidence="10">Delta-1-pyrroline-5-carboxylate dehydrogenase</fullName>
            <shortName evidence="10">P5C dehydrogenase</shortName>
        </recommendedName>
        <alternativeName>
            <fullName evidence="9">L-glutamate gamma-semialdehyde dehydrogenase</fullName>
        </alternativeName>
    </domain>
    <domain>
        <recommendedName>
            <fullName evidence="9">L-glutamate gamma-semialdehyde dehydrogenase</fullName>
            <ecNumber evidence="9">1.2.1.88</ecNumber>
        </recommendedName>
    </domain>
</protein>
<accession>A0AAF0EMY9</accession>
<evidence type="ECO:0000256" key="3">
    <source>
        <dbReference type="ARBA" id="ARBA00023002"/>
    </source>
</evidence>
<dbReference type="InterPro" id="IPR050485">
    <property type="entry name" value="Proline_metab_enzyme"/>
</dbReference>
<dbReference type="Gene3D" id="3.40.605.10">
    <property type="entry name" value="Aldehyde Dehydrogenase, Chain A, domain 1"/>
    <property type="match status" value="1"/>
</dbReference>
<evidence type="ECO:0000256" key="1">
    <source>
        <dbReference type="ARBA" id="ARBA00004786"/>
    </source>
</evidence>
<feature type="active site" evidence="7">
    <location>
        <position position="302"/>
    </location>
</feature>
<reference evidence="12" key="1">
    <citation type="submission" date="2023-03" db="EMBL/GenBank/DDBJ databases">
        <title>Mating type loci evolution in Malassezia.</title>
        <authorList>
            <person name="Coelho M.A."/>
        </authorList>
    </citation>
    <scope>NUCLEOTIDE SEQUENCE</scope>
    <source>
        <strain evidence="12">CBS 11721</strain>
    </source>
</reference>
<dbReference type="InterPro" id="IPR016161">
    <property type="entry name" value="Ald_DH/histidinol_DH"/>
</dbReference>
<evidence type="ECO:0000256" key="9">
    <source>
        <dbReference type="RuleBase" id="RU366016"/>
    </source>
</evidence>
<evidence type="ECO:0000313" key="12">
    <source>
        <dbReference type="EMBL" id="WFD33291.1"/>
    </source>
</evidence>
<dbReference type="Proteomes" id="UP001219933">
    <property type="component" value="Chromosome 1"/>
</dbReference>
<proteinExistence type="inferred from homology"/>
<dbReference type="FunFam" id="3.40.309.10:FF:000005">
    <property type="entry name" value="1-pyrroline-5-carboxylate dehydrogenase 1"/>
    <property type="match status" value="1"/>
</dbReference>
<dbReference type="InterPro" id="IPR015590">
    <property type="entry name" value="Aldehyde_DH_dom"/>
</dbReference>
<dbReference type="PROSITE" id="PS00070">
    <property type="entry name" value="ALDEHYDE_DEHYDR_CYS"/>
    <property type="match status" value="1"/>
</dbReference>
<dbReference type="InterPro" id="IPR029510">
    <property type="entry name" value="Ald_DH_CS_GLU"/>
</dbReference>
<dbReference type="EMBL" id="CP119877">
    <property type="protein sequence ID" value="WFD33291.1"/>
    <property type="molecule type" value="Genomic_DNA"/>
</dbReference>
<feature type="domain" description="Aldehyde dehydrogenase" evidence="11">
    <location>
        <begin position="64"/>
        <end position="533"/>
    </location>
</feature>
<evidence type="ECO:0000256" key="7">
    <source>
        <dbReference type="PROSITE-ProRule" id="PRU10007"/>
    </source>
</evidence>
<sequence length="551" mass="60727">MTDFPTAPTLGEFKLPDIQNEPMRNYEPGSKDRAELQKAVDEILNGAPFEVPIVVNGKEIKTGKKAKQLNPANHAQAVCEYYEADESIVAEAIEGSLKAKQAWENMPWSERAAIGLKIADLISYKYRYKLLAATMVGQGKNAWQAEIDAGAEICDFLRFGVQYVDDMYKIQPPRNAPCVWNRSEYRPLEGFVLAVTPFNFTAIAGNLPMVPILVGNVVVWKPSPMAIYSNYILYQIFTEAGVPPGVLQFVPGPAEEIVGAAISHREFAGLHFTGSTQVFRHLWRNISNNLENYRGYPRIVGETGGKNFHFVHKTANIDAVVNQSIRAGFEYAGQKCSALGRLYVPKSLWEGGLKTKLVEAARSISVGPPEEVRHFYGPVIAKHSFDKITGLIEKAKAEGGEVIAGGTSDDSKGYFIQPTIIETKDPKSVTMVQEIFGPVITVYAYPDDEIEATCKLVDETTQYALTGSIFSSDRQALIHISNLLRNASGMMYYNDKCTGAVVGQQPFGGARASGTNDKAGSMNIFLRFVSVRTIKESMIDPSTFLYPSNEE</sequence>
<evidence type="ECO:0000256" key="8">
    <source>
        <dbReference type="RuleBase" id="RU003345"/>
    </source>
</evidence>
<dbReference type="InterPro" id="IPR016160">
    <property type="entry name" value="Ald_DH_CS_CYS"/>
</dbReference>
<evidence type="ECO:0000259" key="11">
    <source>
        <dbReference type="Pfam" id="PF00171"/>
    </source>
</evidence>
<keyword evidence="13" id="KW-1185">Reference proteome</keyword>
<dbReference type="PANTHER" id="PTHR42862">
    <property type="entry name" value="DELTA-1-PYRROLINE-5-CARBOXYLATE DEHYDROGENASE 1, ISOFORM A-RELATED"/>
    <property type="match status" value="1"/>
</dbReference>
<dbReference type="NCBIfam" id="TIGR01236">
    <property type="entry name" value="D1pyr5carbox1"/>
    <property type="match status" value="1"/>
</dbReference>
<dbReference type="AlphaFoldDB" id="A0AAF0EMY9"/>
<dbReference type="FunFam" id="3.40.605.10:FF:000006">
    <property type="entry name" value="1-pyrroline-5-carboxylate dehydrogenase"/>
    <property type="match status" value="1"/>
</dbReference>
<evidence type="ECO:0000256" key="4">
    <source>
        <dbReference type="ARBA" id="ARBA00023027"/>
    </source>
</evidence>
<dbReference type="InterPro" id="IPR005931">
    <property type="entry name" value="P5CDH/ALDH4A1"/>
</dbReference>
<dbReference type="CDD" id="cd07123">
    <property type="entry name" value="ALDH_F4-17_P5CDH"/>
    <property type="match status" value="1"/>
</dbReference>
<dbReference type="GO" id="GO:0010133">
    <property type="term" value="P:L-proline catabolic process to L-glutamate"/>
    <property type="evidence" value="ECO:0007669"/>
    <property type="project" value="UniProtKB-UniRule"/>
</dbReference>
<comment type="pathway">
    <text evidence="1 9">Amino-acid degradation; L-proline degradation into L-glutamate; L-glutamate from L-proline: step 2/2.</text>
</comment>
<dbReference type="PROSITE" id="PS00687">
    <property type="entry name" value="ALDEHYDE_DEHYDR_GLU"/>
    <property type="match status" value="1"/>
</dbReference>
<keyword evidence="3 8" id="KW-0560">Oxidoreductase</keyword>
<comment type="similarity">
    <text evidence="2 8">Belongs to the aldehyde dehydrogenase family.</text>
</comment>
<dbReference type="GO" id="GO:0003842">
    <property type="term" value="F:L-glutamate gamma-semialdehyde dehydrogenase activity"/>
    <property type="evidence" value="ECO:0007669"/>
    <property type="project" value="UniProtKB-UniRule"/>
</dbReference>
<dbReference type="InterPro" id="IPR016163">
    <property type="entry name" value="Ald_DH_C"/>
</dbReference>
<dbReference type="GO" id="GO:0005759">
    <property type="term" value="C:mitochondrial matrix"/>
    <property type="evidence" value="ECO:0007669"/>
    <property type="project" value="TreeGrafter"/>
</dbReference>
<keyword evidence="5 9" id="KW-0642">Proline metabolism</keyword>
<evidence type="ECO:0000313" key="13">
    <source>
        <dbReference type="Proteomes" id="UP001219933"/>
    </source>
</evidence>